<feature type="active site" description="Proton donor" evidence="4">
    <location>
        <position position="102"/>
    </location>
</feature>
<dbReference type="GO" id="GO:0016985">
    <property type="term" value="F:mannan endo-1,4-beta-mannosidase activity"/>
    <property type="evidence" value="ECO:0007669"/>
    <property type="project" value="InterPro"/>
</dbReference>
<reference evidence="6 7" key="1">
    <citation type="submission" date="2014-02" db="EMBL/GenBank/DDBJ databases">
        <title>The small core and large imbalanced accessory genome model reveals a collaborative survival strategy of Sorangium cellulosum strains in nature.</title>
        <authorList>
            <person name="Han K."/>
            <person name="Peng R."/>
            <person name="Blom J."/>
            <person name="Li Y.-Z."/>
        </authorList>
    </citation>
    <scope>NUCLEOTIDE SEQUENCE [LARGE SCALE GENOMIC DNA]</scope>
    <source>
        <strain evidence="6 7">So0008-312</strain>
    </source>
</reference>
<dbReference type="InterPro" id="IPR017853">
    <property type="entry name" value="GH"/>
</dbReference>
<dbReference type="AlphaFoldDB" id="A0A150PYV9"/>
<dbReference type="EMBL" id="JEMA01001255">
    <property type="protein sequence ID" value="KYF60753.1"/>
    <property type="molecule type" value="Genomic_DNA"/>
</dbReference>
<evidence type="ECO:0000313" key="7">
    <source>
        <dbReference type="Proteomes" id="UP000075260"/>
    </source>
</evidence>
<protein>
    <recommendedName>
        <fullName evidence="5">GH26 domain-containing protein</fullName>
    </recommendedName>
</protein>
<dbReference type="InterPro" id="IPR000805">
    <property type="entry name" value="Glyco_hydro_26"/>
</dbReference>
<feature type="domain" description="GH26" evidence="5">
    <location>
        <begin position="1"/>
        <end position="276"/>
    </location>
</feature>
<dbReference type="InterPro" id="IPR022790">
    <property type="entry name" value="GH26_dom"/>
</dbReference>
<keyword evidence="3 4" id="KW-0326">Glycosidase</keyword>
<evidence type="ECO:0000256" key="1">
    <source>
        <dbReference type="ARBA" id="ARBA00007754"/>
    </source>
</evidence>
<dbReference type="Proteomes" id="UP000075260">
    <property type="component" value="Unassembled WGS sequence"/>
</dbReference>
<dbReference type="Gene3D" id="3.20.20.80">
    <property type="entry name" value="Glycosidases"/>
    <property type="match status" value="1"/>
</dbReference>
<comment type="similarity">
    <text evidence="1 4">Belongs to the glycosyl hydrolase 26 family.</text>
</comment>
<organism evidence="6 7">
    <name type="scientific">Sorangium cellulosum</name>
    <name type="common">Polyangium cellulosum</name>
    <dbReference type="NCBI Taxonomy" id="56"/>
    <lineage>
        <taxon>Bacteria</taxon>
        <taxon>Pseudomonadati</taxon>
        <taxon>Myxococcota</taxon>
        <taxon>Polyangia</taxon>
        <taxon>Polyangiales</taxon>
        <taxon>Polyangiaceae</taxon>
        <taxon>Sorangium</taxon>
    </lineage>
</organism>
<dbReference type="SUPFAM" id="SSF51445">
    <property type="entry name" value="(Trans)glycosidases"/>
    <property type="match status" value="1"/>
</dbReference>
<gene>
    <name evidence="6" type="ORF">BE15_31200</name>
</gene>
<evidence type="ECO:0000256" key="2">
    <source>
        <dbReference type="ARBA" id="ARBA00022801"/>
    </source>
</evidence>
<sequence>MLVPASGAWLGQYYGDGSISQTSARLGRTLKLHLTYYDFTHNWVGSVTKADLDAGRVPFVNWEVFDTPLDEIIDGSHDAMLAQRARDAKALGKKLFVDFGAEMNGEWSPWGGAQNGRSPDKYIAAYRHVHDALRSADNIVWVWCPNVTDEPRQAWNQAMGYYPGDDYVDWTCVDGYNWGSSGGGGWQSFRDVFKNIYPKLAAKGKPIMIGEMASAESGGNKAAWIDQMIPTLRSDYPLIKGVIWFDVNKETDWRIRSSSASLAAFVRMANDPYFNP</sequence>
<proteinExistence type="inferred from homology"/>
<dbReference type="PANTHER" id="PTHR40079">
    <property type="entry name" value="MANNAN ENDO-1,4-BETA-MANNOSIDASE E-RELATED"/>
    <property type="match status" value="1"/>
</dbReference>
<feature type="active site" description="Nucleophile" evidence="4">
    <location>
        <position position="211"/>
    </location>
</feature>
<name>A0A150PYV9_SORCE</name>
<dbReference type="GO" id="GO:0006080">
    <property type="term" value="P:substituted mannan metabolic process"/>
    <property type="evidence" value="ECO:0007669"/>
    <property type="project" value="InterPro"/>
</dbReference>
<comment type="caution">
    <text evidence="6">The sequence shown here is derived from an EMBL/GenBank/DDBJ whole genome shotgun (WGS) entry which is preliminary data.</text>
</comment>
<accession>A0A150PYV9</accession>
<dbReference type="Pfam" id="PF02156">
    <property type="entry name" value="Glyco_hydro_26"/>
    <property type="match status" value="1"/>
</dbReference>
<evidence type="ECO:0000256" key="4">
    <source>
        <dbReference type="PROSITE-ProRule" id="PRU01100"/>
    </source>
</evidence>
<evidence type="ECO:0000256" key="3">
    <source>
        <dbReference type="ARBA" id="ARBA00023295"/>
    </source>
</evidence>
<evidence type="ECO:0000259" key="5">
    <source>
        <dbReference type="PROSITE" id="PS51764"/>
    </source>
</evidence>
<dbReference type="PANTHER" id="PTHR40079:SF4">
    <property type="entry name" value="GH26 DOMAIN-CONTAINING PROTEIN-RELATED"/>
    <property type="match status" value="1"/>
</dbReference>
<dbReference type="PROSITE" id="PS51764">
    <property type="entry name" value="GH26"/>
    <property type="match status" value="1"/>
</dbReference>
<keyword evidence="2 4" id="KW-0378">Hydrolase</keyword>
<evidence type="ECO:0000313" key="6">
    <source>
        <dbReference type="EMBL" id="KYF60753.1"/>
    </source>
</evidence>